<feature type="region of interest" description="Disordered" evidence="1">
    <location>
        <begin position="1"/>
        <end position="21"/>
    </location>
</feature>
<keyword evidence="3" id="KW-1185">Reference proteome</keyword>
<reference evidence="2 3" key="1">
    <citation type="journal article" date="2022" name="bioRxiv">
        <title>Genomics of Preaxostyla Flagellates Illuminates Evolutionary Transitions and the Path Towards Mitochondrial Loss.</title>
        <authorList>
            <person name="Novak L.V.F."/>
            <person name="Treitli S.C."/>
            <person name="Pyrih J."/>
            <person name="Halakuc P."/>
            <person name="Pipaliya S.V."/>
            <person name="Vacek V."/>
            <person name="Brzon O."/>
            <person name="Soukal P."/>
            <person name="Eme L."/>
            <person name="Dacks J.B."/>
            <person name="Karnkowska A."/>
            <person name="Elias M."/>
            <person name="Hampl V."/>
        </authorList>
    </citation>
    <scope>NUCLEOTIDE SEQUENCE [LARGE SCALE GENOMIC DNA]</scope>
    <source>
        <strain evidence="2">NAU3</strain>
        <tissue evidence="2">Gut</tissue>
    </source>
</reference>
<organism evidence="2 3">
    <name type="scientific">Blattamonas nauphoetae</name>
    <dbReference type="NCBI Taxonomy" id="2049346"/>
    <lineage>
        <taxon>Eukaryota</taxon>
        <taxon>Metamonada</taxon>
        <taxon>Preaxostyla</taxon>
        <taxon>Oxymonadida</taxon>
        <taxon>Blattamonas</taxon>
    </lineage>
</organism>
<evidence type="ECO:0000313" key="3">
    <source>
        <dbReference type="Proteomes" id="UP001281761"/>
    </source>
</evidence>
<dbReference type="Proteomes" id="UP001281761">
    <property type="component" value="Unassembled WGS sequence"/>
</dbReference>
<evidence type="ECO:0000256" key="1">
    <source>
        <dbReference type="SAM" id="MobiDB-lite"/>
    </source>
</evidence>
<dbReference type="Gene3D" id="1.25.10.10">
    <property type="entry name" value="Leucine-rich Repeat Variant"/>
    <property type="match status" value="1"/>
</dbReference>
<dbReference type="InterPro" id="IPR016024">
    <property type="entry name" value="ARM-type_fold"/>
</dbReference>
<feature type="region of interest" description="Disordered" evidence="1">
    <location>
        <begin position="354"/>
        <end position="375"/>
    </location>
</feature>
<comment type="caution">
    <text evidence="2">The sequence shown here is derived from an EMBL/GenBank/DDBJ whole genome shotgun (WGS) entry which is preliminary data.</text>
</comment>
<evidence type="ECO:0000313" key="2">
    <source>
        <dbReference type="EMBL" id="KAK2942173.1"/>
    </source>
</evidence>
<dbReference type="SUPFAM" id="SSF48371">
    <property type="entry name" value="ARM repeat"/>
    <property type="match status" value="1"/>
</dbReference>
<dbReference type="InterPro" id="IPR011989">
    <property type="entry name" value="ARM-like"/>
</dbReference>
<feature type="compositionally biased region" description="Polar residues" evidence="1">
    <location>
        <begin position="8"/>
        <end position="21"/>
    </location>
</feature>
<dbReference type="EMBL" id="JARBJD010000427">
    <property type="protein sequence ID" value="KAK2942173.1"/>
    <property type="molecule type" value="Genomic_DNA"/>
</dbReference>
<sequence>MKEETDSLKTSNDVLSNGSLDSPSTIVVNNEPFLHFDPNSDLSFKDQSTIYNSLVSLVKESYHFDNALQERAAQFLKGLEPMWGDEDDTAKLVRDLVPSSDGSPSGFVESILTLLSSPHSTVVAAALSFLRKTTSHSPMKIRLHLVESDLITKLLTTVRPHTLQISGNEEIFDELLGIIDRFVDLASTSSLSERGITVAVEAFDHREMIFQKVVIPSSQFVTFLISNRHILNGDLLESFMFLLAKFIKIGPFHRTTLEFILASPIVMAFSNCLSFVEDESYLWSILMDINRSLYEWKREGPEVSQSGKLMLQALFSEGFADTLEQMLKHDKSDGNGEWVVNECHSISKLLGSNVELTENDDDEDSEDDDEATSLE</sequence>
<proteinExistence type="predicted"/>
<protein>
    <submittedName>
        <fullName evidence="2">Uncharacterized protein</fullName>
    </submittedName>
</protein>
<feature type="compositionally biased region" description="Acidic residues" evidence="1">
    <location>
        <begin position="357"/>
        <end position="375"/>
    </location>
</feature>
<name>A0ABQ9WRP7_9EUKA</name>
<gene>
    <name evidence="2" type="ORF">BLNAU_22900</name>
</gene>
<accession>A0ABQ9WRP7</accession>